<dbReference type="InterPro" id="IPR053773">
    <property type="entry name" value="Vpar_1526-like"/>
</dbReference>
<protein>
    <submittedName>
        <fullName evidence="1">Uncharacterized protein</fullName>
    </submittedName>
</protein>
<dbReference type="EMBL" id="FUWU01000013">
    <property type="protein sequence ID" value="SJZ58125.1"/>
    <property type="molecule type" value="Genomic_DNA"/>
</dbReference>
<reference evidence="1 2" key="1">
    <citation type="submission" date="2017-02" db="EMBL/GenBank/DDBJ databases">
        <authorList>
            <person name="Peterson S.W."/>
        </authorList>
    </citation>
    <scope>NUCLEOTIDE SEQUENCE [LARGE SCALE GENOMIC DNA]</scope>
    <source>
        <strain evidence="1 2">ATCC 43854</strain>
    </source>
</reference>
<evidence type="ECO:0000313" key="2">
    <source>
        <dbReference type="Proteomes" id="UP000190449"/>
    </source>
</evidence>
<sequence>MYNMENEILKEIIKWIVNNKEWLFSGLGIIILGGVVKKFFFKNEPTLIHKQNVSENGMAVQAGRDVIIGIDEKRAREINAESLAIAKKDFSYEAEQKVADRVQKLEDRVMPRLYRIEGALQNFADPSFQVFLTKANKAAACTDRESDYDLLSELLIHRIEKKDSRKDQIGLNKAVEIVDQITDEALSGLTIFFAVSQYSPVAGFLDQGLSILDNLYNKLPLTNLPVSKDWLEELDVLDAVRVSSMGTLKKLEQYWSEKFTGFVTAGIKKNGDKWNDISNMLNNCGLSANFLITNTLLDDYVLIPVVDENAIDSFVQTRIVVPEGRMDFCPFSDEQKQVLHQIFSMYDKSPDLLNKVKNAFVEKLDSFEAIKTVRLWWNSIPHAITVTAVGRVLAHANAKRCDPSIPNLN</sequence>
<evidence type="ECO:0000313" key="1">
    <source>
        <dbReference type="EMBL" id="SJZ58125.1"/>
    </source>
</evidence>
<proteinExistence type="predicted"/>
<dbReference type="Proteomes" id="UP000190449">
    <property type="component" value="Unassembled WGS sequence"/>
</dbReference>
<dbReference type="AlphaFoldDB" id="A0A1T4LTX0"/>
<accession>A0A1T4LTX0</accession>
<name>A0A1T4LTX0_9BACT</name>
<dbReference type="NCBIfam" id="NF045477">
    <property type="entry name" value="LPO_1073_dom"/>
    <property type="match status" value="1"/>
</dbReference>
<organism evidence="1 2">
    <name type="scientific">Fibrobacter intestinalis</name>
    <dbReference type="NCBI Taxonomy" id="28122"/>
    <lineage>
        <taxon>Bacteria</taxon>
        <taxon>Pseudomonadati</taxon>
        <taxon>Fibrobacterota</taxon>
        <taxon>Fibrobacteria</taxon>
        <taxon>Fibrobacterales</taxon>
        <taxon>Fibrobacteraceae</taxon>
        <taxon>Fibrobacter</taxon>
    </lineage>
</organism>
<gene>
    <name evidence="1" type="ORF">SAMN02745108_01017</name>
</gene>
<dbReference type="STRING" id="28122.SAMN02745108_01017"/>